<dbReference type="EMBL" id="NBNE01001166">
    <property type="protein sequence ID" value="OWZ15235.1"/>
    <property type="molecule type" value="Genomic_DNA"/>
</dbReference>
<dbReference type="Proteomes" id="UP000198211">
    <property type="component" value="Unassembled WGS sequence"/>
</dbReference>
<keyword evidence="2" id="KW-1185">Reference proteome</keyword>
<evidence type="ECO:0000313" key="2">
    <source>
        <dbReference type="Proteomes" id="UP000198211"/>
    </source>
</evidence>
<name>A0A225WC83_9STRA</name>
<proteinExistence type="predicted"/>
<comment type="caution">
    <text evidence="1">The sequence shown here is derived from an EMBL/GenBank/DDBJ whole genome shotgun (WGS) entry which is preliminary data.</text>
</comment>
<organism evidence="1 2">
    <name type="scientific">Phytophthora megakarya</name>
    <dbReference type="NCBI Taxonomy" id="4795"/>
    <lineage>
        <taxon>Eukaryota</taxon>
        <taxon>Sar</taxon>
        <taxon>Stramenopiles</taxon>
        <taxon>Oomycota</taxon>
        <taxon>Peronosporomycetes</taxon>
        <taxon>Peronosporales</taxon>
        <taxon>Peronosporaceae</taxon>
        <taxon>Phytophthora</taxon>
    </lineage>
</organism>
<gene>
    <name evidence="1" type="ORF">PHMEG_00011156</name>
</gene>
<dbReference type="AlphaFoldDB" id="A0A225WC83"/>
<protein>
    <submittedName>
        <fullName evidence="1">Uncharacterized protein</fullName>
    </submittedName>
</protein>
<sequence length="95" mass="10580">MKGVKRYLSPVNNSRCSRTSKSYLQNAISIWLTNEHPEGRAQMLAILKYHRAIFLGDRKAVPAPARCVTYDLDVGDAKTVAQCPRSVAPHLSIKV</sequence>
<reference evidence="2" key="1">
    <citation type="submission" date="2017-03" db="EMBL/GenBank/DDBJ databases">
        <title>Phytopthora megakarya and P. palmivora, two closely related causual agents of cacao black pod achieved similar genome size and gene model numbers by different mechanisms.</title>
        <authorList>
            <person name="Ali S."/>
            <person name="Shao J."/>
            <person name="Larry D.J."/>
            <person name="Kronmiller B."/>
            <person name="Shen D."/>
            <person name="Strem M.D."/>
            <person name="Melnick R.L."/>
            <person name="Guiltinan M.J."/>
            <person name="Tyler B.M."/>
            <person name="Meinhardt L.W."/>
            <person name="Bailey B.A."/>
        </authorList>
    </citation>
    <scope>NUCLEOTIDE SEQUENCE [LARGE SCALE GENOMIC DNA]</scope>
    <source>
        <strain evidence="2">zdho120</strain>
    </source>
</reference>
<accession>A0A225WC83</accession>
<evidence type="ECO:0000313" key="1">
    <source>
        <dbReference type="EMBL" id="OWZ15235.1"/>
    </source>
</evidence>